<dbReference type="EMBL" id="JANIIK010000044">
    <property type="protein sequence ID" value="KAJ3604327.1"/>
    <property type="molecule type" value="Genomic_DNA"/>
</dbReference>
<dbReference type="OrthoDB" id="6755972at2759"/>
<protein>
    <submittedName>
        <fullName evidence="3">Uncharacterized protein</fullName>
    </submittedName>
</protein>
<dbReference type="GO" id="GO:0045815">
    <property type="term" value="P:transcription initiation-coupled chromatin remodeling"/>
    <property type="evidence" value="ECO:0007669"/>
    <property type="project" value="TreeGrafter"/>
</dbReference>
<dbReference type="GO" id="GO:0000785">
    <property type="term" value="C:chromatin"/>
    <property type="evidence" value="ECO:0007669"/>
    <property type="project" value="TreeGrafter"/>
</dbReference>
<gene>
    <name evidence="3" type="ORF">NHX12_029068</name>
</gene>
<evidence type="ECO:0000256" key="1">
    <source>
        <dbReference type="ARBA" id="ARBA00005277"/>
    </source>
</evidence>
<evidence type="ECO:0000256" key="2">
    <source>
        <dbReference type="SAM" id="MobiDB-lite"/>
    </source>
</evidence>
<proteinExistence type="inferred from homology"/>
<feature type="region of interest" description="Disordered" evidence="2">
    <location>
        <begin position="348"/>
        <end position="367"/>
    </location>
</feature>
<dbReference type="PANTHER" id="PTHR46449">
    <property type="entry name" value="ZGC:158260"/>
    <property type="match status" value="1"/>
</dbReference>
<name>A0A9Q0EAI6_9TELE</name>
<feature type="compositionally biased region" description="Basic and acidic residues" evidence="2">
    <location>
        <begin position="209"/>
        <end position="223"/>
    </location>
</feature>
<feature type="region of interest" description="Disordered" evidence="2">
    <location>
        <begin position="100"/>
        <end position="121"/>
    </location>
</feature>
<keyword evidence="4" id="KW-1185">Reference proteome</keyword>
<feature type="region of interest" description="Disordered" evidence="2">
    <location>
        <begin position="271"/>
        <end position="296"/>
    </location>
</feature>
<dbReference type="Proteomes" id="UP001148018">
    <property type="component" value="Unassembled WGS sequence"/>
</dbReference>
<evidence type="ECO:0000313" key="4">
    <source>
        <dbReference type="Proteomes" id="UP001148018"/>
    </source>
</evidence>
<dbReference type="AlphaFoldDB" id="A0A9Q0EAI6"/>
<reference evidence="3" key="1">
    <citation type="submission" date="2022-07" db="EMBL/GenBank/DDBJ databases">
        <title>Chromosome-level genome of Muraenolepis orangiensis.</title>
        <authorList>
            <person name="Kim J."/>
        </authorList>
    </citation>
    <scope>NUCLEOTIDE SEQUENCE</scope>
    <source>
        <strain evidence="3">KU_S4_2022</strain>
        <tissue evidence="3">Muscle</tissue>
    </source>
</reference>
<dbReference type="InterPro" id="IPR032743">
    <property type="entry name" value="FAM47"/>
</dbReference>
<dbReference type="Pfam" id="PF14642">
    <property type="entry name" value="FAM47"/>
    <property type="match status" value="1"/>
</dbReference>
<comment type="caution">
    <text evidence="3">The sequence shown here is derived from an EMBL/GenBank/DDBJ whole genome shotgun (WGS) entry which is preliminary data.</text>
</comment>
<comment type="similarity">
    <text evidence="1">Belongs to the FAM47 family.</text>
</comment>
<accession>A0A9Q0EAI6</accession>
<feature type="compositionally biased region" description="Basic and acidic residues" evidence="2">
    <location>
        <begin position="235"/>
        <end position="251"/>
    </location>
</feature>
<feature type="region of interest" description="Disordered" evidence="2">
    <location>
        <begin position="201"/>
        <end position="251"/>
    </location>
</feature>
<dbReference type="PANTHER" id="PTHR46449:SF5">
    <property type="entry name" value="FAMILY WITH SEQUENCE SIMILARITY 47 MEMBER E"/>
    <property type="match status" value="1"/>
</dbReference>
<sequence>MATDKQQQPETDRVHYEWGFKSARLVRRSKHTHTHTHTHTRINLRVCLNATAMDPKTKAKPQPRDPVYKERLRVKYLKPTRKKPSLDVSLWRFMNDILADEDGDDGPPRPRESSGGILPVDLNSRAEGKTVGRARRSISKEQACFSRQVPARQTRRERVAALERKLLQHPLGLHDHYQRNMPPELFEQVLLVLDPDMCVSSKPKAPKATSEHREEGKIRKESDQDQDSTPANEKQVPRPDDQYVGLRDDVAQDDKDISNLTRGFRQWDASLRKAGSKKPAYDARHQDPSNVRPEQLRFNNKTGNKEEEWRQMFAFQAFRQYLVANHLRVPELMREIFSEEEAAAAAETGVRAGGRPGYASKGPRANF</sequence>
<organism evidence="3 4">
    <name type="scientific">Muraenolepis orangiensis</name>
    <name type="common">Patagonian moray cod</name>
    <dbReference type="NCBI Taxonomy" id="630683"/>
    <lineage>
        <taxon>Eukaryota</taxon>
        <taxon>Metazoa</taxon>
        <taxon>Chordata</taxon>
        <taxon>Craniata</taxon>
        <taxon>Vertebrata</taxon>
        <taxon>Euteleostomi</taxon>
        <taxon>Actinopterygii</taxon>
        <taxon>Neopterygii</taxon>
        <taxon>Teleostei</taxon>
        <taxon>Neoteleostei</taxon>
        <taxon>Acanthomorphata</taxon>
        <taxon>Zeiogadaria</taxon>
        <taxon>Gadariae</taxon>
        <taxon>Gadiformes</taxon>
        <taxon>Muraenolepidoidei</taxon>
        <taxon>Muraenolepididae</taxon>
        <taxon>Muraenolepis</taxon>
    </lineage>
</organism>
<evidence type="ECO:0000313" key="3">
    <source>
        <dbReference type="EMBL" id="KAJ3604327.1"/>
    </source>
</evidence>